<feature type="compositionally biased region" description="Polar residues" evidence="1">
    <location>
        <begin position="63"/>
        <end position="85"/>
    </location>
</feature>
<proteinExistence type="predicted"/>
<dbReference type="InParanoid" id="E9I6K8"/>
<dbReference type="Proteomes" id="UP000000305">
    <property type="component" value="Unassembled WGS sequence"/>
</dbReference>
<feature type="region of interest" description="Disordered" evidence="1">
    <location>
        <begin position="60"/>
        <end position="103"/>
    </location>
</feature>
<name>E9I6K8_DAPPU</name>
<dbReference type="HOGENOM" id="CLU_2266429_0_0_1"/>
<evidence type="ECO:0000313" key="3">
    <source>
        <dbReference type="Proteomes" id="UP000000305"/>
    </source>
</evidence>
<dbReference type="KEGG" id="dpx:DAPPUDRAFT_344140"/>
<keyword evidence="3" id="KW-1185">Reference proteome</keyword>
<dbReference type="AlphaFoldDB" id="E9I6K8"/>
<evidence type="ECO:0000256" key="1">
    <source>
        <dbReference type="SAM" id="MobiDB-lite"/>
    </source>
</evidence>
<reference evidence="2 3" key="1">
    <citation type="journal article" date="2011" name="Science">
        <title>The ecoresponsive genome of Daphnia pulex.</title>
        <authorList>
            <person name="Colbourne J.K."/>
            <person name="Pfrender M.E."/>
            <person name="Gilbert D."/>
            <person name="Thomas W.K."/>
            <person name="Tucker A."/>
            <person name="Oakley T.H."/>
            <person name="Tokishita S."/>
            <person name="Aerts A."/>
            <person name="Arnold G.J."/>
            <person name="Basu M.K."/>
            <person name="Bauer D.J."/>
            <person name="Caceres C.E."/>
            <person name="Carmel L."/>
            <person name="Casola C."/>
            <person name="Choi J.H."/>
            <person name="Detter J.C."/>
            <person name="Dong Q."/>
            <person name="Dusheyko S."/>
            <person name="Eads B.D."/>
            <person name="Frohlich T."/>
            <person name="Geiler-Samerotte K.A."/>
            <person name="Gerlach D."/>
            <person name="Hatcher P."/>
            <person name="Jogdeo S."/>
            <person name="Krijgsveld J."/>
            <person name="Kriventseva E.V."/>
            <person name="Kultz D."/>
            <person name="Laforsch C."/>
            <person name="Lindquist E."/>
            <person name="Lopez J."/>
            <person name="Manak J.R."/>
            <person name="Muller J."/>
            <person name="Pangilinan J."/>
            <person name="Patwardhan R.P."/>
            <person name="Pitluck S."/>
            <person name="Pritham E.J."/>
            <person name="Rechtsteiner A."/>
            <person name="Rho M."/>
            <person name="Rogozin I.B."/>
            <person name="Sakarya O."/>
            <person name="Salamov A."/>
            <person name="Schaack S."/>
            <person name="Shapiro H."/>
            <person name="Shiga Y."/>
            <person name="Skalitzky C."/>
            <person name="Smith Z."/>
            <person name="Souvorov A."/>
            <person name="Sung W."/>
            <person name="Tang Z."/>
            <person name="Tsuchiya D."/>
            <person name="Tu H."/>
            <person name="Vos H."/>
            <person name="Wang M."/>
            <person name="Wolf Y.I."/>
            <person name="Yamagata H."/>
            <person name="Yamada T."/>
            <person name="Ye Y."/>
            <person name="Shaw J.R."/>
            <person name="Andrews J."/>
            <person name="Crease T.J."/>
            <person name="Tang H."/>
            <person name="Lucas S.M."/>
            <person name="Robertson H.M."/>
            <person name="Bork P."/>
            <person name="Koonin E.V."/>
            <person name="Zdobnov E.M."/>
            <person name="Grigoriev I.V."/>
            <person name="Lynch M."/>
            <person name="Boore J.L."/>
        </authorList>
    </citation>
    <scope>NUCLEOTIDE SEQUENCE [LARGE SCALE GENOMIC DNA]</scope>
</reference>
<gene>
    <name evidence="2" type="ORF">DAPPUDRAFT_344140</name>
</gene>
<dbReference type="EMBL" id="GL736551">
    <property type="protein sequence ID" value="EFX60372.1"/>
    <property type="molecule type" value="Genomic_DNA"/>
</dbReference>
<accession>E9I6K8</accession>
<protein>
    <submittedName>
        <fullName evidence="2">Uncharacterized protein</fullName>
    </submittedName>
</protein>
<evidence type="ECO:0000313" key="2">
    <source>
        <dbReference type="EMBL" id="EFX60372.1"/>
    </source>
</evidence>
<sequence length="103" mass="11411">MTEVLHMHPALRRTIAQVDRSLRYLRGEEDFANPFNLEPFSLDDYIDAAVERALADDDVGVQPVQQENSSKDGQPLASVQSTSKTCGEGEQLPAKGDEESMMD</sequence>
<organism evidence="2 3">
    <name type="scientific">Daphnia pulex</name>
    <name type="common">Water flea</name>
    <dbReference type="NCBI Taxonomy" id="6669"/>
    <lineage>
        <taxon>Eukaryota</taxon>
        <taxon>Metazoa</taxon>
        <taxon>Ecdysozoa</taxon>
        <taxon>Arthropoda</taxon>
        <taxon>Crustacea</taxon>
        <taxon>Branchiopoda</taxon>
        <taxon>Diplostraca</taxon>
        <taxon>Cladocera</taxon>
        <taxon>Anomopoda</taxon>
        <taxon>Daphniidae</taxon>
        <taxon>Daphnia</taxon>
    </lineage>
</organism>